<gene>
    <name evidence="6" type="ORF">ZEAMMB73_Zm00001d025727</name>
</gene>
<dbReference type="SMART" id="SM00353">
    <property type="entry name" value="HLH"/>
    <property type="match status" value="1"/>
</dbReference>
<dbReference type="InterPro" id="IPR045843">
    <property type="entry name" value="IND-like"/>
</dbReference>
<evidence type="ECO:0000256" key="2">
    <source>
        <dbReference type="ARBA" id="ARBA00005510"/>
    </source>
</evidence>
<proteinExistence type="inferred from homology"/>
<dbReference type="AlphaFoldDB" id="A0A1D6J8Y8"/>
<dbReference type="SUPFAM" id="SSF47459">
    <property type="entry name" value="HLH, helix-loop-helix DNA-binding domain"/>
    <property type="match status" value="1"/>
</dbReference>
<dbReference type="GO" id="GO:0003700">
    <property type="term" value="F:DNA-binding transcription factor activity"/>
    <property type="evidence" value="ECO:0007669"/>
    <property type="project" value="InterPro"/>
</dbReference>
<dbReference type="CDD" id="cd11393">
    <property type="entry name" value="bHLH_AtbHLH_like"/>
    <property type="match status" value="1"/>
</dbReference>
<keyword evidence="5" id="KW-0539">Nucleus</keyword>
<dbReference type="ExpressionAtlas" id="A0A1D6J8Y8">
    <property type="expression patterns" value="baseline and differential"/>
</dbReference>
<dbReference type="PANTHER" id="PTHR16223:SF177">
    <property type="entry name" value="TRANSCRIPTION FACTOR BHLH129"/>
    <property type="match status" value="1"/>
</dbReference>
<protein>
    <submittedName>
        <fullName evidence="6">U-box domain-containing protein 7</fullName>
    </submittedName>
</protein>
<keyword evidence="4" id="KW-0804">Transcription</keyword>
<dbReference type="PROSITE" id="PS50888">
    <property type="entry name" value="BHLH"/>
    <property type="match status" value="1"/>
</dbReference>
<dbReference type="Pfam" id="PF00010">
    <property type="entry name" value="HLH"/>
    <property type="match status" value="1"/>
</dbReference>
<sequence>MCFFIWKVGFPSDRVEVGGEVHHATRDYHKKMKSPLNLSKQGALSQFSEHGFSDDLTNNVHGIGHSKENITTNNVSRPFTSGFSIGSWEDSNSIEFSNLANKTGIHNNDDIIDNISNSYELQFGVAKEMAGLLQMQQDQVPFRVRAKRGCATHPRSIAERERRTRISEKLRKLQALVPNMDKLQPQCSPFLSFYLFFTMRRQQTSTADMLDLAVDHIRGLQNELQALKKDKEKCSCRGNRPAGR</sequence>
<organism evidence="6">
    <name type="scientific">Zea mays</name>
    <name type="common">Maize</name>
    <dbReference type="NCBI Taxonomy" id="4577"/>
    <lineage>
        <taxon>Eukaryota</taxon>
        <taxon>Viridiplantae</taxon>
        <taxon>Streptophyta</taxon>
        <taxon>Embryophyta</taxon>
        <taxon>Tracheophyta</taxon>
        <taxon>Spermatophyta</taxon>
        <taxon>Magnoliopsida</taxon>
        <taxon>Liliopsida</taxon>
        <taxon>Poales</taxon>
        <taxon>Poaceae</taxon>
        <taxon>PACMAD clade</taxon>
        <taxon>Panicoideae</taxon>
        <taxon>Andropogonodae</taxon>
        <taxon>Andropogoneae</taxon>
        <taxon>Tripsacinae</taxon>
        <taxon>Zea</taxon>
    </lineage>
</organism>
<dbReference type="GO" id="GO:0046983">
    <property type="term" value="F:protein dimerization activity"/>
    <property type="evidence" value="ECO:0007669"/>
    <property type="project" value="InterPro"/>
</dbReference>
<reference evidence="6" key="1">
    <citation type="submission" date="2015-12" db="EMBL/GenBank/DDBJ databases">
        <title>Update maize B73 reference genome by single molecule sequencing technologies.</title>
        <authorList>
            <consortium name="Maize Genome Sequencing Project"/>
            <person name="Ware D."/>
        </authorList>
    </citation>
    <scope>NUCLEOTIDE SEQUENCE</scope>
    <source>
        <tissue evidence="6">Seedling</tissue>
    </source>
</reference>
<evidence type="ECO:0000256" key="3">
    <source>
        <dbReference type="ARBA" id="ARBA00023015"/>
    </source>
</evidence>
<dbReference type="Gene3D" id="4.10.280.10">
    <property type="entry name" value="Helix-loop-helix DNA-binding domain"/>
    <property type="match status" value="1"/>
</dbReference>
<comment type="subcellular location">
    <subcellularLocation>
        <location evidence="1">Nucleus</location>
    </subcellularLocation>
</comment>
<comment type="similarity">
    <text evidence="2">Belongs to the bHLH protein family.</text>
</comment>
<accession>A0A1D6J8Y8</accession>
<dbReference type="PANTHER" id="PTHR16223">
    <property type="entry name" value="TRANSCRIPTION FACTOR BHLH83-RELATED"/>
    <property type="match status" value="1"/>
</dbReference>
<dbReference type="eggNOG" id="ENOG502QVKF">
    <property type="taxonomic scope" value="Eukaryota"/>
</dbReference>
<evidence type="ECO:0000256" key="1">
    <source>
        <dbReference type="ARBA" id="ARBA00004123"/>
    </source>
</evidence>
<dbReference type="PaxDb" id="4577-GRMZM2G437481_P01"/>
<dbReference type="InterPro" id="IPR011598">
    <property type="entry name" value="bHLH_dom"/>
</dbReference>
<keyword evidence="3" id="KW-0805">Transcription regulation</keyword>
<evidence type="ECO:0000256" key="5">
    <source>
        <dbReference type="ARBA" id="ARBA00023242"/>
    </source>
</evidence>
<dbReference type="InterPro" id="IPR045239">
    <property type="entry name" value="bHLH95_bHLH"/>
</dbReference>
<dbReference type="EMBL" id="CM000786">
    <property type="protein sequence ID" value="AQK44388.1"/>
    <property type="molecule type" value="Genomic_DNA"/>
</dbReference>
<name>A0A1D6J8Y8_MAIZE</name>
<evidence type="ECO:0000313" key="6">
    <source>
        <dbReference type="EMBL" id="AQK44388.1"/>
    </source>
</evidence>
<evidence type="ECO:0000256" key="4">
    <source>
        <dbReference type="ARBA" id="ARBA00023163"/>
    </source>
</evidence>
<dbReference type="GO" id="GO:0005634">
    <property type="term" value="C:nucleus"/>
    <property type="evidence" value="ECO:0007669"/>
    <property type="project" value="UniProtKB-SubCell"/>
</dbReference>
<dbReference type="InterPro" id="IPR036638">
    <property type="entry name" value="HLH_DNA-bd_sf"/>
</dbReference>